<proteinExistence type="inferred from homology"/>
<dbReference type="EC" id="4.2.3.-" evidence="2"/>
<dbReference type="SFLD" id="SFLDS00005">
    <property type="entry name" value="Isoprenoid_Synthase_Type_I"/>
    <property type="match status" value="2"/>
</dbReference>
<reference evidence="3" key="1">
    <citation type="submission" date="2021-01" db="EMBL/GenBank/DDBJ databases">
        <title>Whole genome shotgun sequence of Virgisporangium aliadipatigenens NBRC 105644.</title>
        <authorList>
            <person name="Komaki H."/>
            <person name="Tamura T."/>
        </authorList>
    </citation>
    <scope>NUCLEOTIDE SEQUENCE</scope>
    <source>
        <strain evidence="3">NBRC 105644</strain>
    </source>
</reference>
<evidence type="ECO:0000313" key="4">
    <source>
        <dbReference type="Proteomes" id="UP000619260"/>
    </source>
</evidence>
<dbReference type="PANTHER" id="PTHR35201:SF4">
    <property type="entry name" value="BETA-PINACENE SYNTHASE-RELATED"/>
    <property type="match status" value="1"/>
</dbReference>
<evidence type="ECO:0000256" key="2">
    <source>
        <dbReference type="RuleBase" id="RU366034"/>
    </source>
</evidence>
<evidence type="ECO:0000256" key="1">
    <source>
        <dbReference type="ARBA" id="ARBA00023239"/>
    </source>
</evidence>
<dbReference type="Gene3D" id="1.10.600.10">
    <property type="entry name" value="Farnesyl Diphosphate Synthase"/>
    <property type="match status" value="2"/>
</dbReference>
<sequence>MTQPFRLPEFYQPHPARLSPHLARARVHSKRWAREMDMIEGSGIWDEADFDNHDYALLCAYTHPDATAEGLDLVTDWYVWVFFFDDHFLELYKKTGDARGAKEYLDRLPLYMPVEDGTPVPAPTNAVEKGLDDLWRRTVPFRSTGWRRRFHVSTVHLLAESLWELSNINDKRVPNPVEYVEMRRRVGGAPWSADLVEHALDAEVPDVIAATRPMRVLKDAFSDGVHLRNDIFSYQRETEREGELNNGVLVVEGFLGCTPQEAADRVNDLVTSRLQQFENTALTELVPLFVEHGVDPAGAGDVARYVQGLQDWQSGGQEWHMRSSRYMNKAPRSGPTGLGTAAARLFGAGVRVRSQRHVPFTRVGPTALPEFYLPFEARTSPHLEEARRFGVAWPRAMGMTVPWPGQPGSGLWSEEMVRGLDLALCAAAIDRHASAEQLNTSTGWLTWGTYADDHFPILFGRSRNLPAATAFVRGLRDFMPLAGEPVRTPVDPVEVGLADMWRRTVSTLDGAQRVEFRRAIVEMIDSWPWELQNMMQNRIPDPIDYLEMRRHTFGSELTMSLARLARAHAVPPEVFGSRQVRSLENAAMDYACLMNDLFSYQKEVEFEGELNNGVLVFQHFLDVDRPAAVRVVNDVMTARMKQFERQVATELAPLYDEHDLSDGARAAMESYVDQLRDWMAGILLWHRATVRYGEAELRAGGAGHRAPLTNSGAGHLFAPRGLGTSALRV</sequence>
<comment type="caution">
    <text evidence="3">The sequence shown here is derived from an EMBL/GenBank/DDBJ whole genome shotgun (WGS) entry which is preliminary data.</text>
</comment>
<dbReference type="GO" id="GO:0010333">
    <property type="term" value="F:terpene synthase activity"/>
    <property type="evidence" value="ECO:0007669"/>
    <property type="project" value="InterPro"/>
</dbReference>
<keyword evidence="1 2" id="KW-0456">Lyase</keyword>
<dbReference type="SFLD" id="SFLDG01020">
    <property type="entry name" value="Terpene_Cyclase_Like_2"/>
    <property type="match status" value="2"/>
</dbReference>
<dbReference type="PANTHER" id="PTHR35201">
    <property type="entry name" value="TERPENE SYNTHASE"/>
    <property type="match status" value="1"/>
</dbReference>
<keyword evidence="2" id="KW-0479">Metal-binding</keyword>
<gene>
    <name evidence="3" type="primary">cyc2</name>
    <name evidence="3" type="ORF">Val02_17770</name>
</gene>
<organism evidence="3 4">
    <name type="scientific">Virgisporangium aliadipatigenens</name>
    <dbReference type="NCBI Taxonomy" id="741659"/>
    <lineage>
        <taxon>Bacteria</taxon>
        <taxon>Bacillati</taxon>
        <taxon>Actinomycetota</taxon>
        <taxon>Actinomycetes</taxon>
        <taxon>Micromonosporales</taxon>
        <taxon>Micromonosporaceae</taxon>
        <taxon>Virgisporangium</taxon>
    </lineage>
</organism>
<dbReference type="GO" id="GO:0046872">
    <property type="term" value="F:metal ion binding"/>
    <property type="evidence" value="ECO:0007669"/>
    <property type="project" value="UniProtKB-KW"/>
</dbReference>
<keyword evidence="2" id="KW-0460">Magnesium</keyword>
<dbReference type="InterPro" id="IPR008949">
    <property type="entry name" value="Isoprenoid_synthase_dom_sf"/>
</dbReference>
<dbReference type="Proteomes" id="UP000619260">
    <property type="component" value="Unassembled WGS sequence"/>
</dbReference>
<keyword evidence="4" id="KW-1185">Reference proteome</keyword>
<evidence type="ECO:0000313" key="3">
    <source>
        <dbReference type="EMBL" id="GIJ44891.1"/>
    </source>
</evidence>
<dbReference type="EMBL" id="BOPF01000005">
    <property type="protein sequence ID" value="GIJ44891.1"/>
    <property type="molecule type" value="Genomic_DNA"/>
</dbReference>
<accession>A0A8J4DPG0</accession>
<dbReference type="RefSeq" id="WP_203898454.1">
    <property type="nucleotide sequence ID" value="NZ_BOPF01000005.1"/>
</dbReference>
<dbReference type="SUPFAM" id="SSF48576">
    <property type="entry name" value="Terpenoid synthases"/>
    <property type="match status" value="2"/>
</dbReference>
<dbReference type="Pfam" id="PF19086">
    <property type="entry name" value="Terpene_syn_C_2"/>
    <property type="match status" value="2"/>
</dbReference>
<dbReference type="AlphaFoldDB" id="A0A8J4DPG0"/>
<comment type="similarity">
    <text evidence="2">Belongs to the terpene synthase family.</text>
</comment>
<comment type="cofactor">
    <cofactor evidence="2">
        <name>Mg(2+)</name>
        <dbReference type="ChEBI" id="CHEBI:18420"/>
    </cofactor>
</comment>
<dbReference type="InterPro" id="IPR034686">
    <property type="entry name" value="Terpene_cyclase-like_2"/>
</dbReference>
<protein>
    <recommendedName>
        <fullName evidence="2">Terpene synthase</fullName>
        <ecNumber evidence="2">4.2.3.-</ecNumber>
    </recommendedName>
</protein>
<name>A0A8J4DPG0_9ACTN</name>